<dbReference type="InterPro" id="IPR049270">
    <property type="entry name" value="CFAP58_CC"/>
</dbReference>
<dbReference type="OrthoDB" id="264785at2759"/>
<dbReference type="AlphaFoldDB" id="W4FD04"/>
<reference evidence="5" key="1">
    <citation type="submission" date="2013-12" db="EMBL/GenBank/DDBJ databases">
        <title>The Genome Sequence of Aphanomyces astaci APO3.</title>
        <authorList>
            <consortium name="The Broad Institute Genomics Platform"/>
            <person name="Russ C."/>
            <person name="Tyler B."/>
            <person name="van West P."/>
            <person name="Dieguez-Uribeondo J."/>
            <person name="Young S.K."/>
            <person name="Zeng Q."/>
            <person name="Gargeya S."/>
            <person name="Fitzgerald M."/>
            <person name="Abouelleil A."/>
            <person name="Alvarado L."/>
            <person name="Chapman S.B."/>
            <person name="Gainer-Dewar J."/>
            <person name="Goldberg J."/>
            <person name="Griggs A."/>
            <person name="Gujja S."/>
            <person name="Hansen M."/>
            <person name="Howarth C."/>
            <person name="Imamovic A."/>
            <person name="Ireland A."/>
            <person name="Larimer J."/>
            <person name="McCowan C."/>
            <person name="Murphy C."/>
            <person name="Pearson M."/>
            <person name="Poon T.W."/>
            <person name="Priest M."/>
            <person name="Roberts A."/>
            <person name="Saif S."/>
            <person name="Shea T."/>
            <person name="Sykes S."/>
            <person name="Wortman J."/>
            <person name="Nusbaum C."/>
            <person name="Birren B."/>
        </authorList>
    </citation>
    <scope>NUCLEOTIDE SEQUENCE [LARGE SCALE GENOMIC DNA]</scope>
    <source>
        <strain evidence="5">APO3</strain>
    </source>
</reference>
<feature type="compositionally biased region" description="Low complexity" evidence="3">
    <location>
        <begin position="830"/>
        <end position="842"/>
    </location>
</feature>
<dbReference type="PANTHER" id="PTHR32083:SF0">
    <property type="entry name" value="CILIA AND FLAGELLA-ASSOCIATED PROTEIN 58"/>
    <property type="match status" value="1"/>
</dbReference>
<dbReference type="STRING" id="112090.W4FD04"/>
<accession>W4FD04</accession>
<dbReference type="Pfam" id="PF21771">
    <property type="entry name" value="CFAP58_CC"/>
    <property type="match status" value="1"/>
</dbReference>
<evidence type="ECO:0000256" key="2">
    <source>
        <dbReference type="SAM" id="Coils"/>
    </source>
</evidence>
<feature type="coiled-coil region" evidence="2">
    <location>
        <begin position="505"/>
        <end position="696"/>
    </location>
</feature>
<evidence type="ECO:0000256" key="3">
    <source>
        <dbReference type="SAM" id="MobiDB-lite"/>
    </source>
</evidence>
<dbReference type="GeneID" id="20819902"/>
<dbReference type="RefSeq" id="XP_009845172.1">
    <property type="nucleotide sequence ID" value="XM_009846870.1"/>
</dbReference>
<feature type="coiled-coil region" evidence="2">
    <location>
        <begin position="770"/>
        <end position="818"/>
    </location>
</feature>
<feature type="coiled-coil region" evidence="2">
    <location>
        <begin position="358"/>
        <end position="455"/>
    </location>
</feature>
<keyword evidence="1 2" id="KW-0175">Coiled coil</keyword>
<gene>
    <name evidence="5" type="ORF">H257_17906</name>
</gene>
<dbReference type="GO" id="GO:0005856">
    <property type="term" value="C:cytoskeleton"/>
    <property type="evidence" value="ECO:0007669"/>
    <property type="project" value="TreeGrafter"/>
</dbReference>
<dbReference type="PANTHER" id="PTHR32083">
    <property type="entry name" value="CILIA AND FLAGELLA-ASSOCIATED PROTEIN 58-RELATED"/>
    <property type="match status" value="1"/>
</dbReference>
<dbReference type="VEuPathDB" id="FungiDB:H257_17906"/>
<proteinExistence type="predicted"/>
<evidence type="ECO:0000259" key="4">
    <source>
        <dbReference type="Pfam" id="PF21771"/>
    </source>
</evidence>
<evidence type="ECO:0000313" key="5">
    <source>
        <dbReference type="EMBL" id="ETV65377.1"/>
    </source>
</evidence>
<organism evidence="5">
    <name type="scientific">Aphanomyces astaci</name>
    <name type="common">Crayfish plague agent</name>
    <dbReference type="NCBI Taxonomy" id="112090"/>
    <lineage>
        <taxon>Eukaryota</taxon>
        <taxon>Sar</taxon>
        <taxon>Stramenopiles</taxon>
        <taxon>Oomycota</taxon>
        <taxon>Saprolegniomycetes</taxon>
        <taxon>Saprolegniales</taxon>
        <taxon>Verrucalvaceae</taxon>
        <taxon>Aphanomyces</taxon>
    </lineage>
</organism>
<protein>
    <recommendedName>
        <fullName evidence="4">Cilia- and flagella-associated protein 58 central coiled coil domain-containing protein</fullName>
    </recommendedName>
</protein>
<dbReference type="EMBL" id="KI913239">
    <property type="protein sequence ID" value="ETV65377.1"/>
    <property type="molecule type" value="Genomic_DNA"/>
</dbReference>
<name>W4FD04_APHAT</name>
<feature type="domain" description="Cilia- and flagella-associated protein 58 central coiled coil" evidence="4">
    <location>
        <begin position="360"/>
        <end position="658"/>
    </location>
</feature>
<feature type="region of interest" description="Disordered" evidence="3">
    <location>
        <begin position="828"/>
        <end position="856"/>
    </location>
</feature>
<feature type="coiled-coil region" evidence="2">
    <location>
        <begin position="105"/>
        <end position="265"/>
    </location>
</feature>
<sequence>MSDEAAGEAASRYCSEMAAFLPTIPEEMGLFRQEVEKMLNALVKSQESEQRLLRRTREIVGEIGTNQDKYAREKEEELEAYNYKKKVQVDIEVMWGQVANSHKLETEKQAKLNELRTNIAMLEEQLKNGSGWSEAQEEMMAKLKRQRSDSAREVETKANELAQIRMEVASLQALVNEAEEEQFRLEEELANVSNEVQEKRSKADKESRRKVMLEKSLKTLKHEAETFNAEWKRKADAVKVGEALLKQKEVTLRESKTRMEKYLKQYDVLFRTTHQFTEAMENQWQKNVELQKENTQTEGTIRTKEEIVAKIEKDCVKIEQLVALTKEKIAEVDLVKEKIDEKKDACKHSLNELVNVTIEVERKQSESIKKTLDDLLRQRELVNKMLVRAADTAQGTHDLTKIKENTMKNLENEINGYRQSVKQQRDMVQQLVSERDRYDKEAEVANRKYRAAVEEAKLQDLQVTSLQDKITEGETRLKQQQNLYEAVRSDRNLYSKSLIESQEEIADMKRKFKIMNHQIEQLKEEITTKDHCLVKEHFDHHKVDKDKETLKAELTRIKKQIQSSEQIIANQEQEISKLASIIQEADDEKQRQMKEYNAVINDRDNLRAQLILRNEELKALYEKIKIQKSTLSIGQVQYLERVKDVQHLQKRVQDLMDEHKKTQNQIACTGDLKAELLRLEGDLLQERTKIKALSEELDHPLNVHRWRKLEGSDPKRLDMIRKIHSLQKKLIKKCEETCMKDLLIVEKEKLYVELKNVLARQPGPEVAEQLLVYQDNLKKKQSQMKGMENELEMYKAQVREYKHDLQHIDRDMQALRDKWFNSLQVDHFPEQPQDDTQFPPTQAIEKPKPQLPAVPAPIDDSMFALM</sequence>
<evidence type="ECO:0000256" key="1">
    <source>
        <dbReference type="ARBA" id="ARBA00023054"/>
    </source>
</evidence>